<comment type="similarity">
    <text evidence="4 11">Belongs to the polysaccharide lyase 1 family.</text>
</comment>
<evidence type="ECO:0000256" key="2">
    <source>
        <dbReference type="ARBA" id="ARBA00004191"/>
    </source>
</evidence>
<dbReference type="InterPro" id="IPR002022">
    <property type="entry name" value="Pec_lyase"/>
</dbReference>
<dbReference type="Gene3D" id="2.160.20.10">
    <property type="entry name" value="Single-stranded right-handed beta-helix, Pectin lyase-like"/>
    <property type="match status" value="1"/>
</dbReference>
<feature type="domain" description="Pectate lyase" evidence="12">
    <location>
        <begin position="162"/>
        <end position="359"/>
    </location>
</feature>
<dbReference type="PRINTS" id="PR00807">
    <property type="entry name" value="AMBALLERGEN"/>
</dbReference>
<reference evidence="13 14" key="1">
    <citation type="submission" date="2024-01" db="EMBL/GenBank/DDBJ databases">
        <title>A telomere-to-telomere, gap-free genome of sweet tea (Lithocarpus litseifolius).</title>
        <authorList>
            <person name="Zhou J."/>
        </authorList>
    </citation>
    <scope>NUCLEOTIDE SEQUENCE [LARGE SCALE GENOMIC DNA]</scope>
    <source>
        <strain evidence="13">Zhou-2022a</strain>
        <tissue evidence="13">Leaf</tissue>
    </source>
</reference>
<evidence type="ECO:0000256" key="3">
    <source>
        <dbReference type="ARBA" id="ARBA00005220"/>
    </source>
</evidence>
<comment type="cofactor">
    <cofactor evidence="11">
        <name>Ca(2+)</name>
        <dbReference type="ChEBI" id="CHEBI:29108"/>
    </cofactor>
    <text evidence="11">Binds 1 Ca(2+) ion. Required for its activity.</text>
</comment>
<accession>A0AAW2CEC7</accession>
<evidence type="ECO:0000259" key="12">
    <source>
        <dbReference type="SMART" id="SM00656"/>
    </source>
</evidence>
<keyword evidence="14" id="KW-1185">Reference proteome</keyword>
<dbReference type="PANTHER" id="PTHR31683:SF187">
    <property type="entry name" value="PECTATE LYASE 18-RELATED"/>
    <property type="match status" value="1"/>
</dbReference>
<protein>
    <recommendedName>
        <fullName evidence="5 11">Pectate lyase</fullName>
        <ecNumber evidence="5 11">4.2.2.2</ecNumber>
    </recommendedName>
</protein>
<keyword evidence="10 11" id="KW-0456">Lyase</keyword>
<dbReference type="InterPro" id="IPR045032">
    <property type="entry name" value="PEL"/>
</dbReference>
<dbReference type="InterPro" id="IPR011050">
    <property type="entry name" value="Pectin_lyase_fold/virulence"/>
</dbReference>
<sequence length="449" mass="48760">MGLDLLGFNNGVIGRTNLEEIGVKGTREKCWSSKENGDSFLDMTGTENNGLMLDGQIRIDRGKYLGKSINASLTRRNLKKHSSCSTGNPIDDCWKCDSNWDKNRQKLADCAVGFGKNAAGGKGGKIYVVTDPSDNDAVNPKNGTLRHAVIQDEPLWIIFERDMVIKLKVELIMNSYKTIDGRGANVQITGGGCITIQSITNIIIHGIKIHECKPTGNTNVRDSPGHFGHRGVSDGDAINIFSSKQIWVDHVTLSNCDDGLIDVVEGSSLVTISNNLFTEHDKVILLGHNDAYTADKSMKVTIAFNHFGEGLTQRLPRIRHGYVHVVNNDYTKWKMYAIGGSASPTILSQGNRFLAPDDENSKEVTKYENAPKSEWQKWNWKSEGDEFLNGAFFTSSSGSNSSSNAAFFTSSSGSSSSSSASHIRAKAASLVPKLTANAGALKCKKGSAC</sequence>
<evidence type="ECO:0000256" key="10">
    <source>
        <dbReference type="ARBA" id="ARBA00023239"/>
    </source>
</evidence>
<comment type="pathway">
    <text evidence="3 11">Glycan metabolism; pectin degradation; 2-dehydro-3-deoxy-D-gluconate from pectin: step 2/5.</text>
</comment>
<evidence type="ECO:0000256" key="1">
    <source>
        <dbReference type="ARBA" id="ARBA00000695"/>
    </source>
</evidence>
<dbReference type="InterPro" id="IPR018082">
    <property type="entry name" value="AmbAllergen"/>
</dbReference>
<dbReference type="AlphaFoldDB" id="A0AAW2CEC7"/>
<dbReference type="GO" id="GO:0046872">
    <property type="term" value="F:metal ion binding"/>
    <property type="evidence" value="ECO:0007669"/>
    <property type="project" value="UniProtKB-KW"/>
</dbReference>
<dbReference type="EMBL" id="JAZDWU010000007">
    <property type="protein sequence ID" value="KAK9995579.1"/>
    <property type="molecule type" value="Genomic_DNA"/>
</dbReference>
<organism evidence="13 14">
    <name type="scientific">Lithocarpus litseifolius</name>
    <dbReference type="NCBI Taxonomy" id="425828"/>
    <lineage>
        <taxon>Eukaryota</taxon>
        <taxon>Viridiplantae</taxon>
        <taxon>Streptophyta</taxon>
        <taxon>Embryophyta</taxon>
        <taxon>Tracheophyta</taxon>
        <taxon>Spermatophyta</taxon>
        <taxon>Magnoliopsida</taxon>
        <taxon>eudicotyledons</taxon>
        <taxon>Gunneridae</taxon>
        <taxon>Pentapetalae</taxon>
        <taxon>rosids</taxon>
        <taxon>fabids</taxon>
        <taxon>Fagales</taxon>
        <taxon>Fagaceae</taxon>
        <taxon>Lithocarpus</taxon>
    </lineage>
</organism>
<evidence type="ECO:0000256" key="4">
    <source>
        <dbReference type="ARBA" id="ARBA00010980"/>
    </source>
</evidence>
<dbReference type="SUPFAM" id="SSF51126">
    <property type="entry name" value="Pectin lyase-like"/>
    <property type="match status" value="1"/>
</dbReference>
<dbReference type="SMART" id="SM00656">
    <property type="entry name" value="Amb_all"/>
    <property type="match status" value="1"/>
</dbReference>
<dbReference type="Proteomes" id="UP001459277">
    <property type="component" value="Unassembled WGS sequence"/>
</dbReference>
<comment type="caution">
    <text evidence="13">The sequence shown here is derived from an EMBL/GenBank/DDBJ whole genome shotgun (WGS) entry which is preliminary data.</text>
</comment>
<evidence type="ECO:0000256" key="11">
    <source>
        <dbReference type="RuleBase" id="RU361123"/>
    </source>
</evidence>
<dbReference type="GO" id="GO:0030570">
    <property type="term" value="F:pectate lyase activity"/>
    <property type="evidence" value="ECO:0007669"/>
    <property type="project" value="UniProtKB-EC"/>
</dbReference>
<keyword evidence="6" id="KW-0134">Cell wall</keyword>
<name>A0AAW2CEC7_9ROSI</name>
<dbReference type="Pfam" id="PF00544">
    <property type="entry name" value="Pectate_lyase_4"/>
    <property type="match status" value="1"/>
</dbReference>
<comment type="catalytic activity">
    <reaction evidence="1 11">
        <text>Eliminative cleavage of (1-&gt;4)-alpha-D-galacturonan to give oligosaccharides with 4-deoxy-alpha-D-galact-4-enuronosyl groups at their non-reducing ends.</text>
        <dbReference type="EC" id="4.2.2.2"/>
    </reaction>
</comment>
<keyword evidence="8" id="KW-0732">Signal</keyword>
<keyword evidence="7 11" id="KW-0479">Metal-binding</keyword>
<dbReference type="EC" id="4.2.2.2" evidence="5 11"/>
<evidence type="ECO:0000256" key="8">
    <source>
        <dbReference type="ARBA" id="ARBA00022729"/>
    </source>
</evidence>
<evidence type="ECO:0000256" key="7">
    <source>
        <dbReference type="ARBA" id="ARBA00022723"/>
    </source>
</evidence>
<evidence type="ECO:0000313" key="14">
    <source>
        <dbReference type="Proteomes" id="UP001459277"/>
    </source>
</evidence>
<gene>
    <name evidence="13" type="ORF">SO802_020265</name>
</gene>
<dbReference type="InterPro" id="IPR012334">
    <property type="entry name" value="Pectin_lyas_fold"/>
</dbReference>
<evidence type="ECO:0000313" key="13">
    <source>
        <dbReference type="EMBL" id="KAK9995579.1"/>
    </source>
</evidence>
<evidence type="ECO:0000256" key="9">
    <source>
        <dbReference type="ARBA" id="ARBA00022837"/>
    </source>
</evidence>
<proteinExistence type="inferred from homology"/>
<evidence type="ECO:0000256" key="6">
    <source>
        <dbReference type="ARBA" id="ARBA00022512"/>
    </source>
</evidence>
<dbReference type="PANTHER" id="PTHR31683">
    <property type="entry name" value="PECTATE LYASE 18-RELATED"/>
    <property type="match status" value="1"/>
</dbReference>
<keyword evidence="9 11" id="KW-0106">Calcium</keyword>
<keyword evidence="6" id="KW-0964">Secreted</keyword>
<comment type="subcellular location">
    <subcellularLocation>
        <location evidence="2">Secreted</location>
        <location evidence="2">Cell wall</location>
    </subcellularLocation>
</comment>
<evidence type="ECO:0000256" key="5">
    <source>
        <dbReference type="ARBA" id="ARBA00012272"/>
    </source>
</evidence>